<dbReference type="GeneID" id="54779077"/>
<dbReference type="AlphaFoldDB" id="A0A642UZV0"/>
<feature type="compositionally biased region" description="Basic and acidic residues" evidence="1">
    <location>
        <begin position="520"/>
        <end position="530"/>
    </location>
</feature>
<dbReference type="EMBL" id="SWFT01000019">
    <property type="protein sequence ID" value="KAA8907737.1"/>
    <property type="molecule type" value="Genomic_DNA"/>
</dbReference>
<feature type="compositionally biased region" description="Basic and acidic residues" evidence="1">
    <location>
        <begin position="617"/>
        <end position="628"/>
    </location>
</feature>
<accession>A0A642UZV0</accession>
<feature type="region of interest" description="Disordered" evidence="1">
    <location>
        <begin position="679"/>
        <end position="782"/>
    </location>
</feature>
<feature type="compositionally biased region" description="Low complexity" evidence="1">
    <location>
        <begin position="90"/>
        <end position="103"/>
    </location>
</feature>
<feature type="compositionally biased region" description="Polar residues" evidence="1">
    <location>
        <begin position="104"/>
        <end position="132"/>
    </location>
</feature>
<feature type="compositionally biased region" description="Basic and acidic residues" evidence="1">
    <location>
        <begin position="749"/>
        <end position="762"/>
    </location>
</feature>
<comment type="caution">
    <text evidence="2">The sequence shown here is derived from an EMBL/GenBank/DDBJ whole genome shotgun (WGS) entry which is preliminary data.</text>
</comment>
<feature type="compositionally biased region" description="Polar residues" evidence="1">
    <location>
        <begin position="738"/>
        <end position="748"/>
    </location>
</feature>
<feature type="compositionally biased region" description="Pro residues" evidence="1">
    <location>
        <begin position="197"/>
        <end position="207"/>
    </location>
</feature>
<evidence type="ECO:0000313" key="2">
    <source>
        <dbReference type="EMBL" id="KAA8907737.1"/>
    </source>
</evidence>
<organism evidence="2 3">
    <name type="scientific">Diutina rugosa</name>
    <name type="common">Yeast</name>
    <name type="synonym">Candida rugosa</name>
    <dbReference type="NCBI Taxonomy" id="5481"/>
    <lineage>
        <taxon>Eukaryota</taxon>
        <taxon>Fungi</taxon>
        <taxon>Dikarya</taxon>
        <taxon>Ascomycota</taxon>
        <taxon>Saccharomycotina</taxon>
        <taxon>Pichiomycetes</taxon>
        <taxon>Debaryomycetaceae</taxon>
        <taxon>Diutina</taxon>
    </lineage>
</organism>
<keyword evidence="3" id="KW-1185">Reference proteome</keyword>
<feature type="compositionally biased region" description="Polar residues" evidence="1">
    <location>
        <begin position="312"/>
        <end position="323"/>
    </location>
</feature>
<feature type="compositionally biased region" description="Polar residues" evidence="1">
    <location>
        <begin position="289"/>
        <end position="301"/>
    </location>
</feature>
<feature type="compositionally biased region" description="Polar residues" evidence="1">
    <location>
        <begin position="269"/>
        <end position="279"/>
    </location>
</feature>
<feature type="compositionally biased region" description="Polar residues" evidence="1">
    <location>
        <begin position="385"/>
        <end position="402"/>
    </location>
</feature>
<dbReference type="VEuPathDB" id="FungiDB:DIURU_000424"/>
<feature type="compositionally biased region" description="Basic residues" evidence="1">
    <location>
        <begin position="768"/>
        <end position="782"/>
    </location>
</feature>
<feature type="region of interest" description="Disordered" evidence="1">
    <location>
        <begin position="382"/>
        <end position="427"/>
    </location>
</feature>
<reference evidence="2 3" key="1">
    <citation type="submission" date="2019-07" db="EMBL/GenBank/DDBJ databases">
        <title>Genome assembly of two rare yeast pathogens: Diutina rugosa and Trichomonascus ciferrii.</title>
        <authorList>
            <person name="Mixao V."/>
            <person name="Saus E."/>
            <person name="Hansen A."/>
            <person name="Lass-Flor C."/>
            <person name="Gabaldon T."/>
        </authorList>
    </citation>
    <scope>NUCLEOTIDE SEQUENCE [LARGE SCALE GENOMIC DNA]</scope>
    <source>
        <strain evidence="2 3">CBS 613</strain>
    </source>
</reference>
<proteinExistence type="predicted"/>
<feature type="compositionally biased region" description="Pro residues" evidence="1">
    <location>
        <begin position="254"/>
        <end position="264"/>
    </location>
</feature>
<name>A0A642UZV0_DIURU</name>
<feature type="compositionally biased region" description="Basic and acidic residues" evidence="1">
    <location>
        <begin position="472"/>
        <end position="502"/>
    </location>
</feature>
<dbReference type="RefSeq" id="XP_034014743.1">
    <property type="nucleotide sequence ID" value="XM_034157091.1"/>
</dbReference>
<feature type="region of interest" description="Disordered" evidence="1">
    <location>
        <begin position="1"/>
        <end position="357"/>
    </location>
</feature>
<protein>
    <submittedName>
        <fullName evidence="2">Uncharacterized protein</fullName>
    </submittedName>
</protein>
<evidence type="ECO:0000313" key="3">
    <source>
        <dbReference type="Proteomes" id="UP000449547"/>
    </source>
</evidence>
<feature type="compositionally biased region" description="Basic and acidic residues" evidence="1">
    <location>
        <begin position="234"/>
        <end position="245"/>
    </location>
</feature>
<sequence>MAADSHDNPGPIGRSREVPQRRHRPAPEPPAANGQSAPKRQPWARQYRRSTTITRSRRLSPEKVSLRASTQTPPHGRIVRRSDVARLLEQAKQAQQQQQQQQQRPLSSSAPVQPSPLHQQQDNYDSEFSITPASIVAGSRSREQGQSSPLHHRSRPPNARVPTPAKEKVVASPIPEEDDLYSSPRRGIENNNDEPLNFPPPSPPARSPPKLATRPPGGKRHSSLDLGPIPSIRPAEELPKVRIPESLRQSELAPPKPAKAPEPSLPKVSVTNERSNYNFNFPPAETVHHSNGSSKPTQRDTVSPEKHEPSDNLASNGLASSTIPPIHKPIRRPVTIETIPDYSQNRPSNRLGYAEQPKKSEAMVAAAKVQKKSFFESLDIDNHKSSPVSEMTFSNHRYTSTKPPAGQDRDHSPGITHLPSSDDLSPIKQRIDDVLHRAKSSLYTKTDELKTNNLNSSNYPVSIERVKLPRDSRPSRFDFDRLTSRPRPESREATSVKRDLYSRRNPPYVTPSKMALPSQDRTHDRTHERTYPTALRPTPVKSRLRDYDDYTLTKPSNSESRGKEAPSKLAPLIEMSSKSGRRSRLAEPTRSPVTRFNESRFTDVDDQFVRPKPKAYEFKDDFGGERSIGRKRAGTDIHSGTKTQQRKDYPSINGEVRENSSEVTRVTVGFDNIDQVMEGSSRTANVREITPKEDTLKRQDASKLNNVPKETPSRNSKGREYLVQKLFEDKGLSPMPPVSQTSGDNSNSKTRDVDITRDRHPAVDTSNKRRRSPSVEHPRKRRKVPIDMSIVQAIVDQQPQRGLFGWCLEKVGFYEPLPRYTAKQIEFFLRFGQYGHRSEIRQNPLVRETYGVTPEMIDEIARHFERRGLPAFTSPQ</sequence>
<dbReference type="OMA" id="THERTYP"/>
<gene>
    <name evidence="2" type="ORF">DIURU_000424</name>
</gene>
<dbReference type="Proteomes" id="UP000449547">
    <property type="component" value="Unassembled WGS sequence"/>
</dbReference>
<feature type="region of interest" description="Disordered" evidence="1">
    <location>
        <begin position="472"/>
        <end position="598"/>
    </location>
</feature>
<feature type="compositionally biased region" description="Basic and acidic residues" evidence="1">
    <location>
        <begin position="717"/>
        <end position="731"/>
    </location>
</feature>
<feature type="compositionally biased region" description="Basic and acidic residues" evidence="1">
    <location>
        <begin position="689"/>
        <end position="701"/>
    </location>
</feature>
<feature type="region of interest" description="Disordered" evidence="1">
    <location>
        <begin position="617"/>
        <end position="648"/>
    </location>
</feature>
<evidence type="ECO:0000256" key="1">
    <source>
        <dbReference type="SAM" id="MobiDB-lite"/>
    </source>
</evidence>